<feature type="compositionally biased region" description="Polar residues" evidence="1">
    <location>
        <begin position="1501"/>
        <end position="1522"/>
    </location>
</feature>
<dbReference type="SUPFAM" id="SSF51126">
    <property type="entry name" value="Pectin lyase-like"/>
    <property type="match status" value="1"/>
</dbReference>
<protein>
    <submittedName>
        <fullName evidence="2">Uncharacterized protein</fullName>
    </submittedName>
</protein>
<accession>A0A5J4W9H0</accession>
<feature type="non-terminal residue" evidence="2">
    <location>
        <position position="1"/>
    </location>
</feature>
<evidence type="ECO:0000313" key="3">
    <source>
        <dbReference type="Proteomes" id="UP000324800"/>
    </source>
</evidence>
<name>A0A5J4W9H0_9EUKA</name>
<comment type="caution">
    <text evidence="2">The sequence shown here is derived from an EMBL/GenBank/DDBJ whole genome shotgun (WGS) entry which is preliminary data.</text>
</comment>
<feature type="region of interest" description="Disordered" evidence="1">
    <location>
        <begin position="1429"/>
        <end position="1522"/>
    </location>
</feature>
<dbReference type="EMBL" id="SNRW01002918">
    <property type="protein sequence ID" value="KAA6391316.1"/>
    <property type="molecule type" value="Genomic_DNA"/>
</dbReference>
<gene>
    <name evidence="2" type="ORF">EZS28_013155</name>
</gene>
<reference evidence="2 3" key="1">
    <citation type="submission" date="2019-03" db="EMBL/GenBank/DDBJ databases">
        <title>Single cell metagenomics reveals metabolic interactions within the superorganism composed of flagellate Streblomastix strix and complex community of Bacteroidetes bacteria on its surface.</title>
        <authorList>
            <person name="Treitli S.C."/>
            <person name="Kolisko M."/>
            <person name="Husnik F."/>
            <person name="Keeling P."/>
            <person name="Hampl V."/>
        </authorList>
    </citation>
    <scope>NUCLEOTIDE SEQUENCE [LARGE SCALE GENOMIC DNA]</scope>
    <source>
        <strain evidence="2">ST1C</strain>
    </source>
</reference>
<feature type="compositionally biased region" description="Polar residues" evidence="1">
    <location>
        <begin position="1282"/>
        <end position="1296"/>
    </location>
</feature>
<evidence type="ECO:0000256" key="1">
    <source>
        <dbReference type="SAM" id="MobiDB-lite"/>
    </source>
</evidence>
<dbReference type="Proteomes" id="UP000324800">
    <property type="component" value="Unassembled WGS sequence"/>
</dbReference>
<feature type="region of interest" description="Disordered" evidence="1">
    <location>
        <begin position="1279"/>
        <end position="1313"/>
    </location>
</feature>
<feature type="compositionally biased region" description="Polar residues" evidence="1">
    <location>
        <begin position="1430"/>
        <end position="1493"/>
    </location>
</feature>
<evidence type="ECO:0000313" key="2">
    <source>
        <dbReference type="EMBL" id="KAA6391316.1"/>
    </source>
</evidence>
<sequence>GGGIYIIGSQDYDVSTSGIDFRGLKIYKNTADKAGQSIYIVMKNLAELVRQGDDGEYVKGNYTTGISDKTELEGIPANQSTYETLPTSEIEQQQRDLEYFWSHPSHSIYHIKYRSGGQNNGEDQQWCGNWDEACLTMKYAIDQISINKGGLAATKVDEKDIGISQIGYDLTNPIELSKSGSHADVIKIMKQMYGTPSEMTGNAEIKILKNDDNTKEDGKQGWISASEGLQLRFYCINIIMDAISKLSIPIVYIEGTNSILELNTVTFSGIKLSPTSEPKGIVEIKVDNSQLIGTNSKFQNIEIESIGGNAIRIENSGSNPITATLTGCEFNTINSIGDSNGRGGSAIYMENKHGSKLVIDGSSKFLKCVINEGNGGAIYMATDCSSQFEFKINDGLIQECKAKSDTIKDVPATGYGGGIYIIGSQDYDVSTSGIDFRGLKIYKNTADKAGQSIYIVMRKLAELCQYGIDGEYIKGNYTSGISDKSELVGIPIDSTTFNSYSTETINSQQNYLEDYWIDNRNEFYVKDSGSNAWLCTQSSPCKTLDVSLIQSNINSQTTFLVYIYDITSIENTAVISQTTSPRIFRNYPLTSTTPSDILIKSGGGFNIIGKVRFQQINFIMESSGLQLNNPGIYGIESTAEINLQFCQFHMQNAQSQIGRCFVNILKGGDHIISNLKAKDISSLENIIKVDFEEVGLLSISDSQFENITKISSSITGGIVRAVLSHSSNKLDITDCIFTSCKAQGTFGGAIYAEIQNSNAQVTLTRTQVLYCEASKGGGLFVKIDNGGQFIIQSSCELKECKATSGNGGGIYAELTYSASIQTSFLIKDALIQDCQAISSSANTGFGGGIFIGGTGDYIASTKRLDLKRMKISGNTASKGGQSLYAVMPKLEEWCKYGTLGEYVKGDYDDINSDLSELEGIPQDLETFNTLPSDEIEEQQYQLQYYWSEIALLTGANAVINESNTDLPLQISLKGSNFITEQFYAKIVELGSKTQFNKKLTLIQLNAIDVIYPPEDGTGDPIDIQGDPQNEQDASFGMKDISWMDYKNKKYGMLTSNDRRIFTGVGGRQNKAVPLEVKIEEAPVIIDKEVVIVEPSQPKEYGIPSWATALVVVGVLSALAGAILSTLCCCLCPCCLCFKCWDNDEQRVKNIRDDFEKIKIEHQRHLREINTYDVYSRSLNNQRVKQSRSRKQQRSNQMIEEGYLFGESQQYNKQANQYLNMQEPINRDSTKGFNSHHSHRANSNSFNSYHKSLLVPYENDFVNATSQSKDQLEIIQMTEFAKQPQQDGSYNSKSSLYNRPEEKLGPTQNSTGNSQVLQSYTQDLKNKLDVMEQYNGQQGSNPKLPRKSTKDFMEFPKEEKGTLNEKIADFFSQAKPTTIDFSAMPADDPQLRGINWGASGPPATIGLGSQGVTKPPKEIIVLQQRQERLLSKSSTNYSTPVSRQRTSTNGKQYQQGKPISPKTPSQINSFNKPLNSHPNSGPGSATTGPLSPNGQQQQQQQRTIQSKSSNPQYLHTLQTTSKK</sequence>
<organism evidence="2 3">
    <name type="scientific">Streblomastix strix</name>
    <dbReference type="NCBI Taxonomy" id="222440"/>
    <lineage>
        <taxon>Eukaryota</taxon>
        <taxon>Metamonada</taxon>
        <taxon>Preaxostyla</taxon>
        <taxon>Oxymonadida</taxon>
        <taxon>Streblomastigidae</taxon>
        <taxon>Streblomastix</taxon>
    </lineage>
</organism>
<dbReference type="InterPro" id="IPR011050">
    <property type="entry name" value="Pectin_lyase_fold/virulence"/>
</dbReference>
<proteinExistence type="predicted"/>